<protein>
    <submittedName>
        <fullName evidence="7">Leucine-rich repeat-containing protein 15-like</fullName>
    </submittedName>
</protein>
<keyword evidence="4" id="KW-0472">Membrane</keyword>
<dbReference type="InterPro" id="IPR032675">
    <property type="entry name" value="LRR_dom_sf"/>
</dbReference>
<evidence type="ECO:0000256" key="2">
    <source>
        <dbReference type="ARBA" id="ARBA00022729"/>
    </source>
</evidence>
<proteinExistence type="predicted"/>
<dbReference type="PANTHER" id="PTHR24373">
    <property type="entry name" value="SLIT RELATED LEUCINE-RICH REPEAT NEURONAL PROTEIN"/>
    <property type="match status" value="1"/>
</dbReference>
<organism evidence="6 7">
    <name type="scientific">Drosophila kikkawai</name>
    <name type="common">Fruit fly</name>
    <dbReference type="NCBI Taxonomy" id="30033"/>
    <lineage>
        <taxon>Eukaryota</taxon>
        <taxon>Metazoa</taxon>
        <taxon>Ecdysozoa</taxon>
        <taxon>Arthropoda</taxon>
        <taxon>Hexapoda</taxon>
        <taxon>Insecta</taxon>
        <taxon>Pterygota</taxon>
        <taxon>Neoptera</taxon>
        <taxon>Endopterygota</taxon>
        <taxon>Diptera</taxon>
        <taxon>Brachycera</taxon>
        <taxon>Muscomorpha</taxon>
        <taxon>Ephydroidea</taxon>
        <taxon>Drosophilidae</taxon>
        <taxon>Drosophila</taxon>
        <taxon>Sophophora</taxon>
    </lineage>
</organism>
<keyword evidence="6" id="KW-1185">Reference proteome</keyword>
<sequence>MFIVRLLLSLLLGAVSALEANYFQDVCPESYCSLPEMKTEYAANQAPNIMELHLGYCRELEVLRCTPNLRILSLSNCLGDPFAKEDIQLTYKLNMLHLRRSNISELHENQFSVMYRLEILELGGNSIERLANGTFRELTRLEMLGLQGNLIKSLPEDVFHPLENLRSLDLSDNKISNITRDVFARNLNLQTLLLRGNPLTQLVFPTPGAQSLFQLLDLSRCRQLKELVLHSHVDTLILEESGVESLQVTANKSLLRLQAANSKLSHLSLGDPISLIELDLRGTLLVWRNISKVFCNSRSLQRLDLSQNSIESLPLSYNNVSRDLCLLPSLRFLNLSSNQLVSLQLESSFFGPRLAVLDLSHNKLESFSPEALDGAHDLRSLFLENNNLTTFNYRSLYEKHNNLKTVALFGNKFSSEFYNEMIEYFHFKDVNLIEKDFPRKSEAKQHEWSVYDILIVIFLLGVLAYARMYLYKRGGANCCFGCKWGQRTEDNSESRVRFLFRPESET</sequence>
<evidence type="ECO:0000256" key="4">
    <source>
        <dbReference type="SAM" id="Phobius"/>
    </source>
</evidence>
<feature type="chain" id="PRO_5027774586" evidence="5">
    <location>
        <begin position="18"/>
        <end position="506"/>
    </location>
</feature>
<keyword evidence="3" id="KW-0677">Repeat</keyword>
<evidence type="ECO:0000256" key="3">
    <source>
        <dbReference type="ARBA" id="ARBA00022737"/>
    </source>
</evidence>
<keyword evidence="2 5" id="KW-0732">Signal</keyword>
<feature type="transmembrane region" description="Helical" evidence="4">
    <location>
        <begin position="448"/>
        <end position="466"/>
    </location>
</feature>
<evidence type="ECO:0000313" key="6">
    <source>
        <dbReference type="Proteomes" id="UP001652661"/>
    </source>
</evidence>
<dbReference type="PRINTS" id="PR00019">
    <property type="entry name" value="LEURICHRPT"/>
</dbReference>
<dbReference type="SMART" id="SM00369">
    <property type="entry name" value="LRR_TYP"/>
    <property type="match status" value="6"/>
</dbReference>
<dbReference type="Pfam" id="PF13855">
    <property type="entry name" value="LRR_8"/>
    <property type="match status" value="2"/>
</dbReference>
<dbReference type="SUPFAM" id="SSF52058">
    <property type="entry name" value="L domain-like"/>
    <property type="match status" value="1"/>
</dbReference>
<reference evidence="7" key="1">
    <citation type="submission" date="2025-08" db="UniProtKB">
        <authorList>
            <consortium name="RefSeq"/>
        </authorList>
    </citation>
    <scope>IDENTIFICATION</scope>
    <source>
        <strain evidence="7">14028-0561.14</strain>
        <tissue evidence="7">Whole fly</tissue>
    </source>
</reference>
<dbReference type="Proteomes" id="UP001652661">
    <property type="component" value="Chromosome 3R"/>
</dbReference>
<keyword evidence="4" id="KW-0812">Transmembrane</keyword>
<accession>A0A6P4I4K7</accession>
<evidence type="ECO:0000256" key="5">
    <source>
        <dbReference type="SAM" id="SignalP"/>
    </source>
</evidence>
<evidence type="ECO:0000313" key="7">
    <source>
        <dbReference type="RefSeq" id="XP_017017628.1"/>
    </source>
</evidence>
<name>A0A6P4I4K7_DROKI</name>
<evidence type="ECO:0000256" key="1">
    <source>
        <dbReference type="ARBA" id="ARBA00022614"/>
    </source>
</evidence>
<dbReference type="GeneID" id="108071396"/>
<feature type="signal peptide" evidence="5">
    <location>
        <begin position="1"/>
        <end position="17"/>
    </location>
</feature>
<dbReference type="InterPro" id="IPR001611">
    <property type="entry name" value="Leu-rich_rpt"/>
</dbReference>
<dbReference type="InterPro" id="IPR003591">
    <property type="entry name" value="Leu-rich_rpt_typical-subtyp"/>
</dbReference>
<dbReference type="Pfam" id="PF00560">
    <property type="entry name" value="LRR_1"/>
    <property type="match status" value="2"/>
</dbReference>
<dbReference type="InterPro" id="IPR050328">
    <property type="entry name" value="Dev_Immune_Receptor"/>
</dbReference>
<dbReference type="AlphaFoldDB" id="A0A6P4I4K7"/>
<dbReference type="PROSITE" id="PS51450">
    <property type="entry name" value="LRR"/>
    <property type="match status" value="5"/>
</dbReference>
<dbReference type="PANTHER" id="PTHR24373:SF275">
    <property type="entry name" value="TIR DOMAIN-CONTAINING PROTEIN"/>
    <property type="match status" value="1"/>
</dbReference>
<dbReference type="Gene3D" id="3.80.10.10">
    <property type="entry name" value="Ribonuclease Inhibitor"/>
    <property type="match status" value="2"/>
</dbReference>
<gene>
    <name evidence="7" type="primary">LOC108071396</name>
</gene>
<keyword evidence="1" id="KW-0433">Leucine-rich repeat</keyword>
<keyword evidence="4" id="KW-1133">Transmembrane helix</keyword>
<dbReference type="OrthoDB" id="2013775at2759"/>
<dbReference type="RefSeq" id="XP_017017628.1">
    <property type="nucleotide sequence ID" value="XM_017162139.3"/>
</dbReference>